<evidence type="ECO:0000256" key="10">
    <source>
        <dbReference type="ARBA" id="ARBA00023136"/>
    </source>
</evidence>
<keyword evidence="4 14" id="KW-1003">Cell membrane</keyword>
<dbReference type="EMBL" id="SSOD01000027">
    <property type="protein sequence ID" value="THF55002.1"/>
    <property type="molecule type" value="Genomic_DNA"/>
</dbReference>
<protein>
    <recommendedName>
        <fullName evidence="14">Disulfide bond formation protein B</fullName>
    </recommendedName>
    <alternativeName>
        <fullName evidence="14">Disulfide oxidoreductase</fullName>
    </alternativeName>
</protein>
<dbReference type="PANTHER" id="PTHR36570">
    <property type="entry name" value="DISULFIDE BOND FORMATION PROTEIN B"/>
    <property type="match status" value="1"/>
</dbReference>
<dbReference type="InterPro" id="IPR023380">
    <property type="entry name" value="DsbB-like_sf"/>
</dbReference>
<evidence type="ECO:0000256" key="3">
    <source>
        <dbReference type="ARBA" id="ARBA00022448"/>
    </source>
</evidence>
<evidence type="ECO:0000256" key="5">
    <source>
        <dbReference type="ARBA" id="ARBA00022519"/>
    </source>
</evidence>
<keyword evidence="12 14" id="KW-0143">Chaperone</keyword>
<proteinExistence type="inferred from homology"/>
<evidence type="ECO:0000313" key="16">
    <source>
        <dbReference type="EMBL" id="THF55002.1"/>
    </source>
</evidence>
<dbReference type="HAMAP" id="MF_00286">
    <property type="entry name" value="DsbB"/>
    <property type="match status" value="1"/>
</dbReference>
<evidence type="ECO:0000313" key="17">
    <source>
        <dbReference type="Proteomes" id="UP000307956"/>
    </source>
</evidence>
<sequence>MLSRLSARTLFLLLFLFCAGLLGFGLYLQHFRGLEPCPMCIMQRYALALVGLVALAGALHGPRNGGARIYGALILLIAIAGGGVAARQSWIQLYPPAIPECGPGLEYMLESFGLTQALPMIFRGAGDCTAIDWTFLGLSIANWSLLSFALILLLAGHLIVRRQVRRWY</sequence>
<evidence type="ECO:0000256" key="9">
    <source>
        <dbReference type="ARBA" id="ARBA00023002"/>
    </source>
</evidence>
<organism evidence="16 17">
    <name type="scientific">Pseudothauera rhizosphaerae</name>
    <dbReference type="NCBI Taxonomy" id="2565932"/>
    <lineage>
        <taxon>Bacteria</taxon>
        <taxon>Pseudomonadati</taxon>
        <taxon>Pseudomonadota</taxon>
        <taxon>Betaproteobacteria</taxon>
        <taxon>Rhodocyclales</taxon>
        <taxon>Zoogloeaceae</taxon>
        <taxon>Pseudothauera</taxon>
    </lineage>
</organism>
<gene>
    <name evidence="14" type="primary">dsbB</name>
    <name evidence="16" type="ORF">E6O51_21270</name>
</gene>
<name>A0A4S4A8V4_9RHOO</name>
<keyword evidence="7 14" id="KW-0249">Electron transport</keyword>
<comment type="caution">
    <text evidence="16">The sequence shown here is derived from an EMBL/GenBank/DDBJ whole genome shotgun (WGS) entry which is preliminary data.</text>
</comment>
<comment type="similarity">
    <text evidence="2 14">Belongs to the DsbB family.</text>
</comment>
<evidence type="ECO:0000256" key="8">
    <source>
        <dbReference type="ARBA" id="ARBA00022989"/>
    </source>
</evidence>
<keyword evidence="3 14" id="KW-0813">Transport</keyword>
<keyword evidence="8 14" id="KW-1133">Transmembrane helix</keyword>
<evidence type="ECO:0000256" key="11">
    <source>
        <dbReference type="ARBA" id="ARBA00023157"/>
    </source>
</evidence>
<keyword evidence="10 14" id="KW-0472">Membrane</keyword>
<dbReference type="OrthoDB" id="3711263at2"/>
<keyword evidence="11 14" id="KW-1015">Disulfide bond</keyword>
<keyword evidence="17" id="KW-1185">Reference proteome</keyword>
<comment type="caution">
    <text evidence="14">Lacks conserved residue(s) required for the propagation of feature annotation.</text>
</comment>
<feature type="topological domain" description="Cytoplasmic" evidence="14">
    <location>
        <begin position="1"/>
        <end position="10"/>
    </location>
</feature>
<reference evidence="16 17" key="1">
    <citation type="submission" date="2019-04" db="EMBL/GenBank/DDBJ databases">
        <title>Azoarcus rhizosphaerae sp. nov. isolated from rhizosphere of Ficus religiosa.</title>
        <authorList>
            <person name="Lin S.-Y."/>
            <person name="Hameed A."/>
            <person name="Hsu Y.-H."/>
            <person name="Young C.-C."/>
        </authorList>
    </citation>
    <scope>NUCLEOTIDE SEQUENCE [LARGE SCALE GENOMIC DNA]</scope>
    <source>
        <strain evidence="16 17">CC-YHH848</strain>
    </source>
</reference>
<feature type="transmembrane region" description="Helical" evidence="15">
    <location>
        <begin position="140"/>
        <end position="160"/>
    </location>
</feature>
<feature type="disulfide bond" description="Redox-active" evidence="14">
    <location>
        <begin position="37"/>
        <end position="40"/>
    </location>
</feature>
<dbReference type="GO" id="GO:0005886">
    <property type="term" value="C:plasma membrane"/>
    <property type="evidence" value="ECO:0007669"/>
    <property type="project" value="UniProtKB-SubCell"/>
</dbReference>
<evidence type="ECO:0000256" key="13">
    <source>
        <dbReference type="ARBA" id="ARBA00023284"/>
    </source>
</evidence>
<dbReference type="SUPFAM" id="SSF158442">
    <property type="entry name" value="DsbB-like"/>
    <property type="match status" value="1"/>
</dbReference>
<dbReference type="Proteomes" id="UP000307956">
    <property type="component" value="Unassembled WGS sequence"/>
</dbReference>
<dbReference type="InterPro" id="IPR003752">
    <property type="entry name" value="DiS_bond_form_DsbB/BdbC"/>
</dbReference>
<dbReference type="Pfam" id="PF02600">
    <property type="entry name" value="DsbB"/>
    <property type="match status" value="1"/>
</dbReference>
<evidence type="ECO:0000256" key="1">
    <source>
        <dbReference type="ARBA" id="ARBA00004429"/>
    </source>
</evidence>
<dbReference type="GO" id="GO:0015035">
    <property type="term" value="F:protein-disulfide reductase activity"/>
    <property type="evidence" value="ECO:0007669"/>
    <property type="project" value="UniProtKB-UniRule"/>
</dbReference>
<dbReference type="InterPro" id="IPR050183">
    <property type="entry name" value="DsbB"/>
</dbReference>
<accession>A0A4S4A8V4</accession>
<dbReference type="InterPro" id="IPR022920">
    <property type="entry name" value="Disulphide_bond_form_DsbB"/>
</dbReference>
<dbReference type="PANTHER" id="PTHR36570:SF3">
    <property type="entry name" value="DISULFIDE BOND FORMATION PROTEIN B"/>
    <property type="match status" value="1"/>
</dbReference>
<evidence type="ECO:0000256" key="14">
    <source>
        <dbReference type="HAMAP-Rule" id="MF_00286"/>
    </source>
</evidence>
<dbReference type="GO" id="GO:0009055">
    <property type="term" value="F:electron transfer activity"/>
    <property type="evidence" value="ECO:0007669"/>
    <property type="project" value="UniProtKB-UniRule"/>
</dbReference>
<evidence type="ECO:0000256" key="15">
    <source>
        <dbReference type="SAM" id="Phobius"/>
    </source>
</evidence>
<keyword evidence="6 14" id="KW-0812">Transmembrane</keyword>
<dbReference type="AlphaFoldDB" id="A0A4S4A8V4"/>
<comment type="subcellular location">
    <subcellularLocation>
        <location evidence="1">Cell inner membrane</location>
        <topology evidence="1">Multi-pass membrane protein</topology>
    </subcellularLocation>
    <subcellularLocation>
        <location evidence="14">Cell membrane</location>
        <topology evidence="14">Multi-pass membrane protein</topology>
    </subcellularLocation>
</comment>
<keyword evidence="13 14" id="KW-0676">Redox-active center</keyword>
<comment type="function">
    <text evidence="14">Required for disulfide bond formation in some periplasmic proteins. Acts by oxidizing the DsbA protein.</text>
</comment>
<feature type="transmembrane region" description="Helical" evidence="15">
    <location>
        <begin position="67"/>
        <end position="86"/>
    </location>
</feature>
<feature type="transmembrane region" description="Helical" evidence="15">
    <location>
        <begin position="41"/>
        <end position="60"/>
    </location>
</feature>
<evidence type="ECO:0000256" key="7">
    <source>
        <dbReference type="ARBA" id="ARBA00022982"/>
    </source>
</evidence>
<evidence type="ECO:0000256" key="6">
    <source>
        <dbReference type="ARBA" id="ARBA00022692"/>
    </source>
</evidence>
<keyword evidence="9 14" id="KW-0560">Oxidoreductase</keyword>
<keyword evidence="5" id="KW-0997">Cell inner membrane</keyword>
<evidence type="ECO:0000256" key="4">
    <source>
        <dbReference type="ARBA" id="ARBA00022475"/>
    </source>
</evidence>
<evidence type="ECO:0000256" key="2">
    <source>
        <dbReference type="ARBA" id="ARBA00008823"/>
    </source>
</evidence>
<feature type="topological domain" description="Periplasmic" evidence="14">
    <location>
        <begin position="28"/>
        <end position="45"/>
    </location>
</feature>
<feature type="topological domain" description="Cytoplasmic" evidence="14">
    <location>
        <begin position="162"/>
        <end position="168"/>
    </location>
</feature>
<evidence type="ECO:0000256" key="12">
    <source>
        <dbReference type="ARBA" id="ARBA00023186"/>
    </source>
</evidence>
<dbReference type="Gene3D" id="1.20.1550.10">
    <property type="entry name" value="DsbB-like"/>
    <property type="match status" value="1"/>
</dbReference>
<dbReference type="GO" id="GO:0006457">
    <property type="term" value="P:protein folding"/>
    <property type="evidence" value="ECO:0007669"/>
    <property type="project" value="InterPro"/>
</dbReference>
<feature type="topological domain" description="Cytoplasmic" evidence="14">
    <location>
        <begin position="63"/>
        <end position="68"/>
    </location>
</feature>